<proteinExistence type="inferred from homology"/>
<evidence type="ECO:0000256" key="2">
    <source>
        <dbReference type="ARBA" id="ARBA00023002"/>
    </source>
</evidence>
<dbReference type="PANTHER" id="PTHR43245:SF51">
    <property type="entry name" value="SHORT CHAIN DEHYDROGENASE_REDUCTASE FAMILY 42E, MEMBER 2"/>
    <property type="match status" value="1"/>
</dbReference>
<reference evidence="4 5" key="1">
    <citation type="submission" date="2022-01" db="EMBL/GenBank/DDBJ databases">
        <title>Whole genome-based taxonomy of the Shewanellaceae.</title>
        <authorList>
            <person name="Martin-Rodriguez A.J."/>
        </authorList>
    </citation>
    <scope>NUCLEOTIDE SEQUENCE [LARGE SCALE GENOMIC DNA]</scope>
    <source>
        <strain evidence="4 5">JCM 17801</strain>
    </source>
</reference>
<dbReference type="SUPFAM" id="SSF51735">
    <property type="entry name" value="NAD(P)-binding Rossmann-fold domains"/>
    <property type="match status" value="1"/>
</dbReference>
<gene>
    <name evidence="4" type="ORF">L2689_15530</name>
</gene>
<feature type="domain" description="3-beta hydroxysteroid dehydrogenase/isomerase" evidence="3">
    <location>
        <begin position="35"/>
        <end position="275"/>
    </location>
</feature>
<keyword evidence="5" id="KW-1185">Reference proteome</keyword>
<comment type="similarity">
    <text evidence="1">Belongs to the 3-beta-HSD family.</text>
</comment>
<dbReference type="InterPro" id="IPR050177">
    <property type="entry name" value="Lipid_A_modif_metabolic_enz"/>
</dbReference>
<dbReference type="InterPro" id="IPR053585">
    <property type="entry name" value="3-beta-HSD-like"/>
</dbReference>
<protein>
    <submittedName>
        <fullName evidence="4">NAD-dependent epimerase/dehydratase family protein</fullName>
    </submittedName>
</protein>
<dbReference type="Pfam" id="PF01073">
    <property type="entry name" value="3Beta_HSD"/>
    <property type="match status" value="1"/>
</dbReference>
<accession>A0ABT0L5F1</accession>
<evidence type="ECO:0000259" key="3">
    <source>
        <dbReference type="Pfam" id="PF01073"/>
    </source>
</evidence>
<dbReference type="EMBL" id="JAKILK010000012">
    <property type="protein sequence ID" value="MCL1118642.1"/>
    <property type="molecule type" value="Genomic_DNA"/>
</dbReference>
<name>A0ABT0L5F1_9GAMM</name>
<evidence type="ECO:0000256" key="1">
    <source>
        <dbReference type="ARBA" id="ARBA00009219"/>
    </source>
</evidence>
<dbReference type="Proteomes" id="UP001203212">
    <property type="component" value="Unassembled WGS sequence"/>
</dbReference>
<keyword evidence="2" id="KW-0560">Oxidoreductase</keyword>
<comment type="caution">
    <text evidence="4">The sequence shown here is derived from an EMBL/GenBank/DDBJ whole genome shotgun (WGS) entry which is preliminary data.</text>
</comment>
<dbReference type="InterPro" id="IPR002225">
    <property type="entry name" value="3Beta_OHSteriod_DH/Estase"/>
</dbReference>
<organism evidence="4 5">
    <name type="scientific">Shewanella aestuarii</name>
    <dbReference type="NCBI Taxonomy" id="1028752"/>
    <lineage>
        <taxon>Bacteria</taxon>
        <taxon>Pseudomonadati</taxon>
        <taxon>Pseudomonadota</taxon>
        <taxon>Gammaproteobacteria</taxon>
        <taxon>Alteromonadales</taxon>
        <taxon>Shewanellaceae</taxon>
        <taxon>Shewanella</taxon>
    </lineage>
</organism>
<sequence>MERIIGEQHTMLTDYPIEEQAALNQLKQKVTKVFVTGAGGFLGFAICKRLIAAGIAVVGFARGDYPKLTQMGVQLIQGDIANAEQVTAAMQGCELVFHVASKAGVWGSKQSYFSPNVDGADNIIKACQGLDIHYLIYTSTPSVTFAGEDENGINEQAPYAGQYLNYYGESKAIAEQNMLAANSPSLKTTALRPHLIWGPNDPHLVPRVITRAKAGRLKLLGKQDKLVDTIYVDNAAYAHILAAVDLTSAAKSAGKAYFLSNDQPITMAQMLNKILACVDLPPVTKRVPAGLAYAVGALLESVYLALNKAEEPIMTKFVAKQLSTSHYFDISAAKQDLGYQPLVSIDEGMLRLKQSL</sequence>
<dbReference type="Gene3D" id="3.40.50.720">
    <property type="entry name" value="NAD(P)-binding Rossmann-like Domain"/>
    <property type="match status" value="1"/>
</dbReference>
<dbReference type="PANTHER" id="PTHR43245">
    <property type="entry name" value="BIFUNCTIONAL POLYMYXIN RESISTANCE PROTEIN ARNA"/>
    <property type="match status" value="1"/>
</dbReference>
<dbReference type="RefSeq" id="WP_188843555.1">
    <property type="nucleotide sequence ID" value="NZ_BMOT01000014.1"/>
</dbReference>
<dbReference type="InterPro" id="IPR036291">
    <property type="entry name" value="NAD(P)-bd_dom_sf"/>
</dbReference>
<dbReference type="NCBIfam" id="NF042423">
    <property type="entry name" value="oxyalk_red_Shew"/>
    <property type="match status" value="1"/>
</dbReference>
<evidence type="ECO:0000313" key="5">
    <source>
        <dbReference type="Proteomes" id="UP001203212"/>
    </source>
</evidence>
<evidence type="ECO:0000313" key="4">
    <source>
        <dbReference type="EMBL" id="MCL1118642.1"/>
    </source>
</evidence>